<dbReference type="Proteomes" id="UP001523392">
    <property type="component" value="Unassembled WGS sequence"/>
</dbReference>
<dbReference type="Pfam" id="PF07589">
    <property type="entry name" value="PEP-CTERM"/>
    <property type="match status" value="1"/>
</dbReference>
<dbReference type="InterPro" id="IPR013424">
    <property type="entry name" value="Ice-binding_C"/>
</dbReference>
<protein>
    <submittedName>
        <fullName evidence="3">PEP-CTERM sorting domain-containing protein</fullName>
    </submittedName>
</protein>
<accession>A0ABT1D9J5</accession>
<dbReference type="EMBL" id="JAFIRR010000101">
    <property type="protein sequence ID" value="MCO6417675.1"/>
    <property type="molecule type" value="Genomic_DNA"/>
</dbReference>
<evidence type="ECO:0000256" key="1">
    <source>
        <dbReference type="SAM" id="SignalP"/>
    </source>
</evidence>
<keyword evidence="1" id="KW-0732">Signal</keyword>
<organism evidence="3 4">
    <name type="scientific">Siccirubricoccus soli</name>
    <dbReference type="NCBI Taxonomy" id="2899147"/>
    <lineage>
        <taxon>Bacteria</taxon>
        <taxon>Pseudomonadati</taxon>
        <taxon>Pseudomonadota</taxon>
        <taxon>Alphaproteobacteria</taxon>
        <taxon>Acetobacterales</taxon>
        <taxon>Roseomonadaceae</taxon>
        <taxon>Siccirubricoccus</taxon>
    </lineage>
</organism>
<evidence type="ECO:0000313" key="3">
    <source>
        <dbReference type="EMBL" id="MCO6417675.1"/>
    </source>
</evidence>
<reference evidence="3 4" key="1">
    <citation type="submission" date="2021-12" db="EMBL/GenBank/DDBJ databases">
        <title>Siccirubricoccus leaddurans sp. nov., a high concentration Zn2+ tolerance bacterium.</title>
        <authorList>
            <person name="Cao Y."/>
        </authorList>
    </citation>
    <scope>NUCLEOTIDE SEQUENCE [LARGE SCALE GENOMIC DNA]</scope>
    <source>
        <strain evidence="3 4">KC 17139</strain>
    </source>
</reference>
<dbReference type="NCBIfam" id="TIGR02595">
    <property type="entry name" value="PEP_CTERM"/>
    <property type="match status" value="1"/>
</dbReference>
<feature type="domain" description="Ice-binding protein C-terminal" evidence="2">
    <location>
        <begin position="160"/>
        <end position="185"/>
    </location>
</feature>
<gene>
    <name evidence="3" type="ORF">JYK14_16115</name>
</gene>
<proteinExistence type="predicted"/>
<keyword evidence="4" id="KW-1185">Reference proteome</keyword>
<sequence length="197" mass="20148">MKSCTNWLAAGLFAAVAAIATPSAADIIPFADTISGGPHGHLIVQGTPFSYTHNINDSIDIVTDTIAEAKLAIVLQDQGGGERVEVRFNLGSFLAFANNVSNPGQTFNFDLGTLAGSIIVALQQTGLLDVTLQVLGQGGQTNADVLFSSSTLTGFAERVSVPEPASLALLGAGLLALGVGSRWRRPAATGPALSSAD</sequence>
<comment type="caution">
    <text evidence="3">The sequence shown here is derived from an EMBL/GenBank/DDBJ whole genome shotgun (WGS) entry which is preliminary data.</text>
</comment>
<feature type="signal peptide" evidence="1">
    <location>
        <begin position="1"/>
        <end position="25"/>
    </location>
</feature>
<dbReference type="RefSeq" id="WP_252954312.1">
    <property type="nucleotide sequence ID" value="NZ_JAFIRR010000101.1"/>
</dbReference>
<evidence type="ECO:0000313" key="4">
    <source>
        <dbReference type="Proteomes" id="UP001523392"/>
    </source>
</evidence>
<name>A0ABT1D9J5_9PROT</name>
<feature type="chain" id="PRO_5047135793" evidence="1">
    <location>
        <begin position="26"/>
        <end position="197"/>
    </location>
</feature>
<evidence type="ECO:0000259" key="2">
    <source>
        <dbReference type="Pfam" id="PF07589"/>
    </source>
</evidence>